<feature type="binding site" evidence="8">
    <location>
        <position position="239"/>
    </location>
    <ligand>
        <name>Ca(2+)</name>
        <dbReference type="ChEBI" id="CHEBI:29108"/>
        <label>1</label>
    </ligand>
</feature>
<dbReference type="NCBIfam" id="NF006969">
    <property type="entry name" value="PRK09441.1-2"/>
    <property type="match status" value="1"/>
</dbReference>
<dbReference type="SUPFAM" id="SSF51445">
    <property type="entry name" value="(Trans)glycosidases"/>
    <property type="match status" value="1"/>
</dbReference>
<dbReference type="InterPro" id="IPR017853">
    <property type="entry name" value="GH"/>
</dbReference>
<evidence type="ECO:0000259" key="9">
    <source>
        <dbReference type="SMART" id="SM00642"/>
    </source>
</evidence>
<feature type="active site" description="Proton donor" evidence="7">
    <location>
        <position position="265"/>
    </location>
</feature>
<name>A0A443IW17_9RHOB</name>
<keyword evidence="8" id="KW-0106">Calcium</keyword>
<dbReference type="Gene3D" id="2.40.30.140">
    <property type="match status" value="1"/>
</dbReference>
<evidence type="ECO:0000256" key="4">
    <source>
        <dbReference type="ARBA" id="ARBA00022801"/>
    </source>
</evidence>
<evidence type="ECO:0000256" key="1">
    <source>
        <dbReference type="ARBA" id="ARBA00001913"/>
    </source>
</evidence>
<reference evidence="10 11" key="1">
    <citation type="submission" date="2019-01" db="EMBL/GenBank/DDBJ databases">
        <title>Sinorhodobacter populi sp. nov. isolated from the symptomatic bark tissue of Populus euramericana canker.</title>
        <authorList>
            <person name="Xu G."/>
        </authorList>
    </citation>
    <scope>NUCLEOTIDE SEQUENCE [LARGE SCALE GENOMIC DNA]</scope>
    <source>
        <strain evidence="10 11">2D-5</strain>
    </source>
</reference>
<evidence type="ECO:0000256" key="7">
    <source>
        <dbReference type="PIRSR" id="PIRSR001021-1"/>
    </source>
</evidence>
<dbReference type="InterPro" id="IPR006047">
    <property type="entry name" value="GH13_cat_dom"/>
</dbReference>
<dbReference type="NCBIfam" id="NF006968">
    <property type="entry name" value="PRK09441.1-1"/>
    <property type="match status" value="1"/>
</dbReference>
<accession>A0A443IW17</accession>
<protein>
    <submittedName>
        <fullName evidence="10">Alpha-amylase</fullName>
        <ecNumber evidence="10">3.2.1.1</ecNumber>
    </submittedName>
</protein>
<sequence length="492" mass="55710">MSKRTLIQFFHWYLPEGGKLWDDLASEAGHLRDMGITDVWLPPVYKGASGGHSVGYDSYDLFDLGEFDQKGSIPTKYGDRAALEHATAQLKEAGLRVILDVVFNHKMGADEIETIHVRRVNPEDRTEVESDTFEAKAYTRFTFPGRKGAYSEFIWDHRCFGGLDHLVEPEENGVFKLMNEYGDGEWNEEVDEEKGNYDYLMGADIEFRNRAVYEELKFWGRWIAGQVPTDGFRLDAAKHIPAWFFRDWVGHMRESVSRELFVVAEYWHPDMEVLRAYLDLVDQQLMLFDVALHHNFHDASKAGADYDLRRIFDGTLVAAEPAHAVTLVANHDTQPLQSLESPVEPWFKPLAYALILMREQGVPCVFHADLYGAEYTDTGGDGDRHDIHLPVIGCLPKLIEARQRFANGPQDDIFDDAHCLAVVRHGTAEAPGCVVVLTNAGEAEKTIELDPEKAGRRYRDFLGHRKDRVVLDENGRGVFPVNGGSVSLWVPA</sequence>
<dbReference type="PANTHER" id="PTHR43447">
    <property type="entry name" value="ALPHA-AMYLASE"/>
    <property type="match status" value="1"/>
</dbReference>
<organism evidence="10 11">
    <name type="scientific">Paenirhodobacter populi</name>
    <dbReference type="NCBI Taxonomy" id="2306993"/>
    <lineage>
        <taxon>Bacteria</taxon>
        <taxon>Pseudomonadati</taxon>
        <taxon>Pseudomonadota</taxon>
        <taxon>Alphaproteobacteria</taxon>
        <taxon>Rhodobacterales</taxon>
        <taxon>Rhodobacter group</taxon>
        <taxon>Paenirhodobacter</taxon>
    </lineage>
</organism>
<proteinExistence type="inferred from homology"/>
<evidence type="ECO:0000256" key="8">
    <source>
        <dbReference type="PIRSR" id="PIRSR001021-2"/>
    </source>
</evidence>
<comment type="cofactor">
    <cofactor evidence="1">
        <name>Ca(2+)</name>
        <dbReference type="ChEBI" id="CHEBI:29108"/>
    </cofactor>
</comment>
<dbReference type="EMBL" id="SAUW01000008">
    <property type="protein sequence ID" value="RWR12266.1"/>
    <property type="molecule type" value="Genomic_DNA"/>
</dbReference>
<evidence type="ECO:0000256" key="2">
    <source>
        <dbReference type="ARBA" id="ARBA00008061"/>
    </source>
</evidence>
<dbReference type="Gene3D" id="2.60.40.1180">
    <property type="entry name" value="Golgi alpha-mannosidase II"/>
    <property type="match status" value="1"/>
</dbReference>
<dbReference type="InterPro" id="IPR013776">
    <property type="entry name" value="A-amylase_thermo"/>
</dbReference>
<dbReference type="SUPFAM" id="SSF51011">
    <property type="entry name" value="Glycosyl hydrolase domain"/>
    <property type="match status" value="1"/>
</dbReference>
<comment type="similarity">
    <text evidence="2">Belongs to the glycosyl hydrolase 13 family.</text>
</comment>
<keyword evidence="4 10" id="KW-0378">Hydrolase</keyword>
<dbReference type="SMART" id="SM00642">
    <property type="entry name" value="Aamy"/>
    <property type="match status" value="1"/>
</dbReference>
<dbReference type="EC" id="3.2.1.1" evidence="10"/>
<keyword evidence="5" id="KW-0119">Carbohydrate metabolism</keyword>
<dbReference type="Pfam" id="PF00128">
    <property type="entry name" value="Alpha-amylase"/>
    <property type="match status" value="1"/>
</dbReference>
<keyword evidence="11" id="KW-1185">Reference proteome</keyword>
<dbReference type="AlphaFoldDB" id="A0A443IW17"/>
<dbReference type="InterPro" id="IPR013780">
    <property type="entry name" value="Glyco_hydro_b"/>
</dbReference>
<dbReference type="GO" id="GO:0005975">
    <property type="term" value="P:carbohydrate metabolic process"/>
    <property type="evidence" value="ECO:0007669"/>
    <property type="project" value="InterPro"/>
</dbReference>
<feature type="binding site" evidence="8">
    <location>
        <position position="104"/>
    </location>
    <ligand>
        <name>Ca(2+)</name>
        <dbReference type="ChEBI" id="CHEBI:29108"/>
        <label>1</label>
    </ligand>
</feature>
<evidence type="ECO:0000313" key="11">
    <source>
        <dbReference type="Proteomes" id="UP000285710"/>
    </source>
</evidence>
<keyword evidence="6 10" id="KW-0326">Glycosidase</keyword>
<keyword evidence="3 8" id="KW-0479">Metal-binding</keyword>
<gene>
    <name evidence="10" type="ORF">D2T33_09170</name>
</gene>
<evidence type="ECO:0000256" key="6">
    <source>
        <dbReference type="ARBA" id="ARBA00023295"/>
    </source>
</evidence>
<dbReference type="Proteomes" id="UP000285710">
    <property type="component" value="Unassembled WGS sequence"/>
</dbReference>
<evidence type="ECO:0000256" key="3">
    <source>
        <dbReference type="ARBA" id="ARBA00022723"/>
    </source>
</evidence>
<feature type="binding site" evidence="8">
    <location>
        <position position="198"/>
    </location>
    <ligand>
        <name>Ca(2+)</name>
        <dbReference type="ChEBI" id="CHEBI:29108"/>
        <label>1</label>
    </ligand>
</feature>
<comment type="caution">
    <text evidence="10">The sequence shown here is derived from an EMBL/GenBank/DDBJ whole genome shotgun (WGS) entry which is preliminary data.</text>
</comment>
<feature type="binding site" evidence="8">
    <location>
        <position position="204"/>
    </location>
    <ligand>
        <name>Ca(2+)</name>
        <dbReference type="ChEBI" id="CHEBI:29108"/>
        <label>1</label>
    </ligand>
</feature>
<dbReference type="GO" id="GO:0005509">
    <property type="term" value="F:calcium ion binding"/>
    <property type="evidence" value="ECO:0007669"/>
    <property type="project" value="InterPro"/>
</dbReference>
<reference evidence="10 11" key="2">
    <citation type="submission" date="2019-01" db="EMBL/GenBank/DDBJ databases">
        <authorList>
            <person name="Li Y."/>
        </authorList>
    </citation>
    <scope>NUCLEOTIDE SEQUENCE [LARGE SCALE GENOMIC DNA]</scope>
    <source>
        <strain evidence="10 11">2D-5</strain>
    </source>
</reference>
<evidence type="ECO:0000313" key="10">
    <source>
        <dbReference type="EMBL" id="RWR12266.1"/>
    </source>
</evidence>
<dbReference type="PIRSF" id="PIRSF001021">
    <property type="entry name" value="Alph-amls_thrmst"/>
    <property type="match status" value="1"/>
</dbReference>
<feature type="active site" description="Nucleophile" evidence="7">
    <location>
        <position position="235"/>
    </location>
</feature>
<dbReference type="GO" id="GO:0004556">
    <property type="term" value="F:alpha-amylase activity"/>
    <property type="evidence" value="ECO:0007669"/>
    <property type="project" value="UniProtKB-EC"/>
</dbReference>
<dbReference type="CDD" id="cd11318">
    <property type="entry name" value="AmyAc_bac_fung_AmyA"/>
    <property type="match status" value="1"/>
</dbReference>
<dbReference type="Gene3D" id="3.20.20.80">
    <property type="entry name" value="Glycosidases"/>
    <property type="match status" value="1"/>
</dbReference>
<evidence type="ECO:0000256" key="5">
    <source>
        <dbReference type="ARBA" id="ARBA00023277"/>
    </source>
</evidence>
<feature type="domain" description="Glycosyl hydrolase family 13 catalytic" evidence="9">
    <location>
        <begin position="4"/>
        <end position="402"/>
    </location>
</feature>
<dbReference type="RefSeq" id="WP_128269579.1">
    <property type="nucleotide sequence ID" value="NZ_SAUW01000008.1"/>
</dbReference>